<dbReference type="GO" id="GO:0016757">
    <property type="term" value="F:glycosyltransferase activity"/>
    <property type="evidence" value="ECO:0007669"/>
    <property type="project" value="InterPro"/>
</dbReference>
<dbReference type="InterPro" id="IPR001296">
    <property type="entry name" value="Glyco_trans_1"/>
</dbReference>
<dbReference type="Gene3D" id="3.40.50.2000">
    <property type="entry name" value="Glycogen Phosphorylase B"/>
    <property type="match status" value="2"/>
</dbReference>
<gene>
    <name evidence="2" type="ORF">LCGC14_2345200</name>
</gene>
<reference evidence="2" key="1">
    <citation type="journal article" date="2015" name="Nature">
        <title>Complex archaea that bridge the gap between prokaryotes and eukaryotes.</title>
        <authorList>
            <person name="Spang A."/>
            <person name="Saw J.H."/>
            <person name="Jorgensen S.L."/>
            <person name="Zaremba-Niedzwiedzka K."/>
            <person name="Martijn J."/>
            <person name="Lind A.E."/>
            <person name="van Eijk R."/>
            <person name="Schleper C."/>
            <person name="Guy L."/>
            <person name="Ettema T.J."/>
        </authorList>
    </citation>
    <scope>NUCLEOTIDE SEQUENCE</scope>
</reference>
<dbReference type="EMBL" id="LAZR01034018">
    <property type="protein sequence ID" value="KKL46473.1"/>
    <property type="molecule type" value="Genomic_DNA"/>
</dbReference>
<organism evidence="2">
    <name type="scientific">marine sediment metagenome</name>
    <dbReference type="NCBI Taxonomy" id="412755"/>
    <lineage>
        <taxon>unclassified sequences</taxon>
        <taxon>metagenomes</taxon>
        <taxon>ecological metagenomes</taxon>
    </lineage>
</organism>
<feature type="domain" description="Glycosyl transferase family 1" evidence="1">
    <location>
        <begin position="113"/>
        <end position="212"/>
    </location>
</feature>
<evidence type="ECO:0000313" key="2">
    <source>
        <dbReference type="EMBL" id="KKL46473.1"/>
    </source>
</evidence>
<dbReference type="AlphaFoldDB" id="A0A0F9CAQ6"/>
<comment type="caution">
    <text evidence="2">The sequence shown here is derived from an EMBL/GenBank/DDBJ whole genome shotgun (WGS) entry which is preliminary data.</text>
</comment>
<protein>
    <recommendedName>
        <fullName evidence="1">Glycosyl transferase family 1 domain-containing protein</fullName>
    </recommendedName>
</protein>
<evidence type="ECO:0000259" key="1">
    <source>
        <dbReference type="Pfam" id="PF00534"/>
    </source>
</evidence>
<name>A0A0F9CAQ6_9ZZZZ</name>
<dbReference type="Pfam" id="PF00534">
    <property type="entry name" value="Glycos_transf_1"/>
    <property type="match status" value="1"/>
</dbReference>
<sequence>MNELHASIRLLNLELFDDECDKRKNTNHVNKLIFRSNEIADVTIFISNWLANYFIKKGFNKPYKVIYNGCNSNYFYPKKKREVGDVIRLVTHHWSSNWMKGFDIYTELDKLLENRDDIEFTYIGRYNENYKTKNTKIIPPLYGKALGDELRKHDIYLTASRWEPCGMHHIEGARSGLPVLYHKDGGGINESCRNYGFEYNDIPSLLKGIEKIRTEFREYRNKIDFEFLDSKRCYQEYYNIILKMFEL</sequence>
<accession>A0A0F9CAQ6</accession>
<dbReference type="SUPFAM" id="SSF53756">
    <property type="entry name" value="UDP-Glycosyltransferase/glycogen phosphorylase"/>
    <property type="match status" value="1"/>
</dbReference>
<proteinExistence type="predicted"/>